<protein>
    <submittedName>
        <fullName evidence="8">Arylsulfatase</fullName>
        <ecNumber evidence="8">3.1.6.1</ecNumber>
    </submittedName>
</protein>
<feature type="chain" id="PRO_5012277827" evidence="6">
    <location>
        <begin position="29"/>
        <end position="476"/>
    </location>
</feature>
<dbReference type="PROSITE" id="PS00523">
    <property type="entry name" value="SULFATASE_1"/>
    <property type="match status" value="1"/>
</dbReference>
<dbReference type="Proteomes" id="UP000188276">
    <property type="component" value="Unassembled WGS sequence"/>
</dbReference>
<dbReference type="InterPro" id="IPR000917">
    <property type="entry name" value="Sulfatase_N"/>
</dbReference>
<keyword evidence="9" id="KW-1185">Reference proteome</keyword>
<evidence type="ECO:0000256" key="2">
    <source>
        <dbReference type="ARBA" id="ARBA00022723"/>
    </source>
</evidence>
<dbReference type="EMBL" id="FULE01000033">
    <property type="protein sequence ID" value="SJN57869.1"/>
    <property type="molecule type" value="Genomic_DNA"/>
</dbReference>
<reference evidence="9" key="1">
    <citation type="submission" date="2017-02" db="EMBL/GenBank/DDBJ databases">
        <authorList>
            <person name="Rodrigo-Torres L."/>
            <person name="Arahal R.D."/>
            <person name="Lucena T."/>
        </authorList>
    </citation>
    <scope>NUCLEOTIDE SEQUENCE [LARGE SCALE GENOMIC DNA]</scope>
    <source>
        <strain evidence="9">CECT 7878</strain>
    </source>
</reference>
<gene>
    <name evidence="8" type="primary">atsA_3</name>
    <name evidence="8" type="ORF">VR7878_02524</name>
</gene>
<dbReference type="InterPro" id="IPR017850">
    <property type="entry name" value="Alkaline_phosphatase_core_sf"/>
</dbReference>
<dbReference type="Pfam" id="PF00884">
    <property type="entry name" value="Sulfatase"/>
    <property type="match status" value="1"/>
</dbReference>
<dbReference type="EC" id="3.1.6.1" evidence="8"/>
<dbReference type="SUPFAM" id="SSF53649">
    <property type="entry name" value="Alkaline phosphatase-like"/>
    <property type="match status" value="1"/>
</dbReference>
<name>A0A1R4LN85_VIBR1</name>
<keyword evidence="3 8" id="KW-0378">Hydrolase</keyword>
<comment type="similarity">
    <text evidence="1">Belongs to the sulfatase family.</text>
</comment>
<evidence type="ECO:0000313" key="9">
    <source>
        <dbReference type="Proteomes" id="UP000188276"/>
    </source>
</evidence>
<accession>A0A1R4LN85</accession>
<evidence type="ECO:0000256" key="5">
    <source>
        <dbReference type="PIRSR" id="PIRSR600917-52"/>
    </source>
</evidence>
<dbReference type="STRING" id="1123498.VR7878_02524"/>
<comment type="PTM">
    <text evidence="5">The conversion to 3-oxoalanine (also known as C-formylglycine, FGly), of a serine or cysteine residue in prokaryotes and of a cysteine residue in eukaryotes, is critical for catalytic activity.</text>
</comment>
<dbReference type="CDD" id="cd16151">
    <property type="entry name" value="sulfatase_like"/>
    <property type="match status" value="1"/>
</dbReference>
<feature type="domain" description="Sulfatase N-terminal" evidence="7">
    <location>
        <begin position="41"/>
        <end position="338"/>
    </location>
</feature>
<evidence type="ECO:0000256" key="3">
    <source>
        <dbReference type="ARBA" id="ARBA00022801"/>
    </source>
</evidence>
<proteinExistence type="inferred from homology"/>
<keyword evidence="6" id="KW-0732">Signal</keyword>
<feature type="signal peptide" evidence="6">
    <location>
        <begin position="1"/>
        <end position="28"/>
    </location>
</feature>
<dbReference type="RefSeq" id="WP_159440462.1">
    <property type="nucleotide sequence ID" value="NZ_FULE01000033.1"/>
</dbReference>
<dbReference type="InterPro" id="IPR024607">
    <property type="entry name" value="Sulfatase_CS"/>
</dbReference>
<keyword evidence="2" id="KW-0479">Metal-binding</keyword>
<dbReference type="GO" id="GO:0046872">
    <property type="term" value="F:metal ion binding"/>
    <property type="evidence" value="ECO:0007669"/>
    <property type="project" value="UniProtKB-KW"/>
</dbReference>
<sequence>MKQYTTSKLALSVLAALGTSMTMAPVHAAKQQPLRAPTDQPNVILILADDLGIEGISQFGGEYYSPNINKLARNGISFNNAHATPLSSPTRTRLMTGIENRKNYKAFAYLDPNSVTFANTFKNAGYTTAITGKWQLSGNGFDGLKGITPSEAGFDQSLVYFRYTRDSKGSRYWAPTLYYNDKKASFEEGFGPDMEQKFVKSFISKNKDKPFLLYYPMVLTHNPFVVTPDSMNAKSKKDKLSGMITYMDKLVGDLVDYVDQEGLSKNTIFVFVTDNGTHPSIVSYRYGHKVRGGKGHPTINGTHVPLVFSWPGQLDKGVKKDALFDIMDVYPTISKLAGLKVKQEIDGVDQVPVLKGQKESVRDTIFMHYSPVWKFKPTSFIFNKEWKLYHNGKFVKLDTKAGTETVITEKNRTAESDKQLAYLKAEMAKVNDTPLDPHTSPWCVGQESLKKGVSALIAGCDMDKAGMRPAKLEFLD</sequence>
<dbReference type="InterPro" id="IPR050738">
    <property type="entry name" value="Sulfatase"/>
</dbReference>
<evidence type="ECO:0000256" key="6">
    <source>
        <dbReference type="SAM" id="SignalP"/>
    </source>
</evidence>
<organism evidence="8 9">
    <name type="scientific">Vibrio ruber (strain DSM 16370 / JCM 11486 / BCRC 17186 / CECT 7878 / LMG 23124 / VR1)</name>
    <dbReference type="NCBI Taxonomy" id="1123498"/>
    <lineage>
        <taxon>Bacteria</taxon>
        <taxon>Pseudomonadati</taxon>
        <taxon>Pseudomonadota</taxon>
        <taxon>Gammaproteobacteria</taxon>
        <taxon>Vibrionales</taxon>
        <taxon>Vibrionaceae</taxon>
        <taxon>Vibrio</taxon>
    </lineage>
</organism>
<dbReference type="PANTHER" id="PTHR42693:SF53">
    <property type="entry name" value="ENDO-4-O-SULFATASE"/>
    <property type="match status" value="1"/>
</dbReference>
<evidence type="ECO:0000256" key="4">
    <source>
        <dbReference type="ARBA" id="ARBA00022837"/>
    </source>
</evidence>
<dbReference type="GO" id="GO:0004065">
    <property type="term" value="F:arylsulfatase activity"/>
    <property type="evidence" value="ECO:0007669"/>
    <property type="project" value="UniProtKB-EC"/>
</dbReference>
<dbReference type="Gene3D" id="3.40.720.10">
    <property type="entry name" value="Alkaline Phosphatase, subunit A"/>
    <property type="match status" value="1"/>
</dbReference>
<evidence type="ECO:0000259" key="7">
    <source>
        <dbReference type="Pfam" id="PF00884"/>
    </source>
</evidence>
<dbReference type="PANTHER" id="PTHR42693">
    <property type="entry name" value="ARYLSULFATASE FAMILY MEMBER"/>
    <property type="match status" value="1"/>
</dbReference>
<dbReference type="OrthoDB" id="9803751at2"/>
<evidence type="ECO:0000256" key="1">
    <source>
        <dbReference type="ARBA" id="ARBA00008779"/>
    </source>
</evidence>
<feature type="modified residue" description="3-oxoalanine (Ser)" evidence="5">
    <location>
        <position position="87"/>
    </location>
</feature>
<evidence type="ECO:0000313" key="8">
    <source>
        <dbReference type="EMBL" id="SJN57869.1"/>
    </source>
</evidence>
<keyword evidence="4" id="KW-0106">Calcium</keyword>
<dbReference type="AlphaFoldDB" id="A0A1R4LN85"/>